<accession>A0ABY8H464</accession>
<evidence type="ECO:0000313" key="3">
    <source>
        <dbReference type="Proteomes" id="UP001219037"/>
    </source>
</evidence>
<dbReference type="PANTHER" id="PTHR12277:SF79">
    <property type="entry name" value="XAA-PRO DIPEPTIDYL-PEPTIDASE-RELATED"/>
    <property type="match status" value="1"/>
</dbReference>
<dbReference type="EMBL" id="CP121252">
    <property type="protein sequence ID" value="WFP15447.1"/>
    <property type="molecule type" value="Genomic_DNA"/>
</dbReference>
<dbReference type="SUPFAM" id="SSF53474">
    <property type="entry name" value="alpha/beta-Hydrolases"/>
    <property type="match status" value="1"/>
</dbReference>
<organism evidence="2 3">
    <name type="scientific">Citricoccus muralis</name>
    <dbReference type="NCBI Taxonomy" id="169134"/>
    <lineage>
        <taxon>Bacteria</taxon>
        <taxon>Bacillati</taxon>
        <taxon>Actinomycetota</taxon>
        <taxon>Actinomycetes</taxon>
        <taxon>Micrococcales</taxon>
        <taxon>Micrococcaceae</taxon>
        <taxon>Citricoccus</taxon>
    </lineage>
</organism>
<evidence type="ECO:0000259" key="1">
    <source>
        <dbReference type="Pfam" id="PF12697"/>
    </source>
</evidence>
<dbReference type="Gene3D" id="3.40.50.1820">
    <property type="entry name" value="alpha/beta hydrolase"/>
    <property type="match status" value="1"/>
</dbReference>
<name>A0ABY8H464_9MICC</name>
<feature type="domain" description="AB hydrolase-1" evidence="1">
    <location>
        <begin position="187"/>
        <end position="364"/>
    </location>
</feature>
<evidence type="ECO:0000313" key="2">
    <source>
        <dbReference type="EMBL" id="WFP15447.1"/>
    </source>
</evidence>
<dbReference type="Proteomes" id="UP001219037">
    <property type="component" value="Chromosome"/>
</dbReference>
<sequence length="430" mass="46394">MGRTVEEAAPVLRWSTTAATAGVVVGSLVAGTISGLASVFARTVVTPVKNHAEDLEILAVVSVKNVAHSQEIILPATEETTVPGTYSLVFDGGRGVARIGRITSFDPADGTVQRVVEEVYSGDLANALRGRWTGFIYPTPADMGFDAEDVAIPVERGSAPAWLVRPEAGGRHVHEDQVSVSANTWAIMVHGRGARRPEGIRAIATARAMGMTSLLISYRNDGEAPSADDGKYGLGATEWRDVEAAIQYALDHGADEIVLFGWSMGAAVCLQLTDRSKLAPRVAALVLSGPVINWIDVLAHQARLNRLPEAVGRLGQYMITSRAGRRITGLAAPVDLKTMDWVSRADQLRVPTLILHSEDDTYVPVGPSLQLAQKNPSLVTFVRFTQARHTREWNVDPERWDTAVRVWLKSTFSSPRPGMQALEVAQDAPV</sequence>
<dbReference type="InterPro" id="IPR029058">
    <property type="entry name" value="AB_hydrolase_fold"/>
</dbReference>
<dbReference type="Pfam" id="PF12697">
    <property type="entry name" value="Abhydrolase_6"/>
    <property type="match status" value="1"/>
</dbReference>
<dbReference type="PANTHER" id="PTHR12277">
    <property type="entry name" value="ALPHA/BETA HYDROLASE DOMAIN-CONTAINING PROTEIN"/>
    <property type="match status" value="1"/>
</dbReference>
<dbReference type="RefSeq" id="WP_278156163.1">
    <property type="nucleotide sequence ID" value="NZ_CP121252.1"/>
</dbReference>
<protein>
    <submittedName>
        <fullName evidence="2">Lipase</fullName>
    </submittedName>
</protein>
<gene>
    <name evidence="2" type="ORF">P8192_08435</name>
</gene>
<keyword evidence="3" id="KW-1185">Reference proteome</keyword>
<dbReference type="InterPro" id="IPR000073">
    <property type="entry name" value="AB_hydrolase_1"/>
</dbReference>
<proteinExistence type="predicted"/>
<reference evidence="2 3" key="1">
    <citation type="submission" date="2023-04" db="EMBL/GenBank/DDBJ databases">
        <title>Funneling lignin-derived compounds into biodiesel using alkali-halophilic Citricoccus sp. P2.</title>
        <authorList>
            <person name="Luo C.-B."/>
        </authorList>
    </citation>
    <scope>NUCLEOTIDE SEQUENCE [LARGE SCALE GENOMIC DNA]</scope>
    <source>
        <strain evidence="2 3">P2</strain>
    </source>
</reference>